<proteinExistence type="predicted"/>
<protein>
    <submittedName>
        <fullName evidence="1">Uncharacterized protein</fullName>
    </submittedName>
</protein>
<organism evidence="1">
    <name type="scientific">Arundo donax</name>
    <name type="common">Giant reed</name>
    <name type="synonym">Donax arundinaceus</name>
    <dbReference type="NCBI Taxonomy" id="35708"/>
    <lineage>
        <taxon>Eukaryota</taxon>
        <taxon>Viridiplantae</taxon>
        <taxon>Streptophyta</taxon>
        <taxon>Embryophyta</taxon>
        <taxon>Tracheophyta</taxon>
        <taxon>Spermatophyta</taxon>
        <taxon>Magnoliopsida</taxon>
        <taxon>Liliopsida</taxon>
        <taxon>Poales</taxon>
        <taxon>Poaceae</taxon>
        <taxon>PACMAD clade</taxon>
        <taxon>Arundinoideae</taxon>
        <taxon>Arundineae</taxon>
        <taxon>Arundo</taxon>
    </lineage>
</organism>
<reference evidence="1" key="1">
    <citation type="submission" date="2014-09" db="EMBL/GenBank/DDBJ databases">
        <authorList>
            <person name="Magalhaes I.L.F."/>
            <person name="Oliveira U."/>
            <person name="Santos F.R."/>
            <person name="Vidigal T.H.D.A."/>
            <person name="Brescovit A.D."/>
            <person name="Santos A.J."/>
        </authorList>
    </citation>
    <scope>NUCLEOTIDE SEQUENCE</scope>
    <source>
        <tissue evidence="1">Shoot tissue taken approximately 20 cm above the soil surface</tissue>
    </source>
</reference>
<sequence length="49" mass="5152">MQPLTLRCSLLSSRHAGMQAAVCCELAASAAAARGRRHERLAGCWAVLG</sequence>
<name>A0A0A8YZV7_ARUDO</name>
<evidence type="ECO:0000313" key="1">
    <source>
        <dbReference type="EMBL" id="JAD32674.1"/>
    </source>
</evidence>
<dbReference type="EMBL" id="GBRH01265221">
    <property type="protein sequence ID" value="JAD32674.1"/>
    <property type="molecule type" value="Transcribed_RNA"/>
</dbReference>
<accession>A0A0A8YZV7</accession>
<dbReference type="AlphaFoldDB" id="A0A0A8YZV7"/>
<reference evidence="1" key="2">
    <citation type="journal article" date="2015" name="Data Brief">
        <title>Shoot transcriptome of the giant reed, Arundo donax.</title>
        <authorList>
            <person name="Barrero R.A."/>
            <person name="Guerrero F.D."/>
            <person name="Moolhuijzen P."/>
            <person name="Goolsby J.A."/>
            <person name="Tidwell J."/>
            <person name="Bellgard S.E."/>
            <person name="Bellgard M.I."/>
        </authorList>
    </citation>
    <scope>NUCLEOTIDE SEQUENCE</scope>
    <source>
        <tissue evidence="1">Shoot tissue taken approximately 20 cm above the soil surface</tissue>
    </source>
</reference>